<evidence type="ECO:0008006" key="3">
    <source>
        <dbReference type="Google" id="ProtNLM"/>
    </source>
</evidence>
<organism evidence="1 2">
    <name type="scientific">Marinospirillum insulare</name>
    <dbReference type="NCBI Taxonomy" id="217169"/>
    <lineage>
        <taxon>Bacteria</taxon>
        <taxon>Pseudomonadati</taxon>
        <taxon>Pseudomonadota</taxon>
        <taxon>Gammaproteobacteria</taxon>
        <taxon>Oceanospirillales</taxon>
        <taxon>Oceanospirillaceae</taxon>
        <taxon>Marinospirillum</taxon>
    </lineage>
</organism>
<keyword evidence="2" id="KW-1185">Reference proteome</keyword>
<dbReference type="EMBL" id="BSOR01000076">
    <property type="protein sequence ID" value="GLR65114.1"/>
    <property type="molecule type" value="Genomic_DNA"/>
</dbReference>
<gene>
    <name evidence="1" type="ORF">GCM10007878_25530</name>
</gene>
<evidence type="ECO:0000313" key="1">
    <source>
        <dbReference type="EMBL" id="GLR65114.1"/>
    </source>
</evidence>
<dbReference type="Proteomes" id="UP001156682">
    <property type="component" value="Unassembled WGS sequence"/>
</dbReference>
<accession>A0ABQ6A4R9</accession>
<comment type="caution">
    <text evidence="1">The sequence shown here is derived from an EMBL/GenBank/DDBJ whole genome shotgun (WGS) entry which is preliminary data.</text>
</comment>
<sequence>MKDHLSRIKTSLREGRFISEAAVSQGVVLPTLHALGWPVFDTSIVTPEYSLEGRRVDFALCNPANRPGIFIEVKRVGLADGADRQLFEYAFHVGVQLAILTDGQEWSFYLPGEQGHYADRCVYKLNLLERNILESTQRLERYLSYASTCDGTAIQAARSDYRNIARKREIDAVIPEAWNALVREQDSLLLELLADKVEEICGYKPSLDVCADFFESSNESNLSKLNQKTLKSIENQQLYFSRYV</sequence>
<reference evidence="2" key="1">
    <citation type="journal article" date="2019" name="Int. J. Syst. Evol. Microbiol.">
        <title>The Global Catalogue of Microorganisms (GCM) 10K type strain sequencing project: providing services to taxonomists for standard genome sequencing and annotation.</title>
        <authorList>
            <consortium name="The Broad Institute Genomics Platform"/>
            <consortium name="The Broad Institute Genome Sequencing Center for Infectious Disease"/>
            <person name="Wu L."/>
            <person name="Ma J."/>
        </authorList>
    </citation>
    <scope>NUCLEOTIDE SEQUENCE [LARGE SCALE GENOMIC DNA]</scope>
    <source>
        <strain evidence="2">NBRC 100033</strain>
    </source>
</reference>
<protein>
    <recommendedName>
        <fullName evidence="3">Type I restriction enzyme R protein N terminus (HSDR_N)</fullName>
    </recommendedName>
</protein>
<dbReference type="RefSeq" id="WP_051610543.1">
    <property type="nucleotide sequence ID" value="NZ_BSOR01000076.1"/>
</dbReference>
<name>A0ABQ6A4R9_9GAMM</name>
<proteinExistence type="predicted"/>
<evidence type="ECO:0000313" key="2">
    <source>
        <dbReference type="Proteomes" id="UP001156682"/>
    </source>
</evidence>